<dbReference type="SMART" id="SM01118">
    <property type="entry name" value="CYTH"/>
    <property type="match status" value="1"/>
</dbReference>
<feature type="domain" description="CYTH" evidence="1">
    <location>
        <begin position="6"/>
        <end position="180"/>
    </location>
</feature>
<protein>
    <recommendedName>
        <fullName evidence="1">CYTH domain-containing protein</fullName>
    </recommendedName>
</protein>
<gene>
    <name evidence="2" type="ORF">MNBD_CHLOROFLEXI01-2067</name>
</gene>
<dbReference type="EMBL" id="UOEU01000073">
    <property type="protein sequence ID" value="VAW30634.1"/>
    <property type="molecule type" value="Genomic_DNA"/>
</dbReference>
<sequence>MGHKNSLEVEVKFFMPDLAAFHERLLAAGAVQIKPRVFERNVVFDTADKRLFRELSLLRLRQDTAASASSGQAVTLTYKSTPKNLPQSEAKVREELEVTVSDFDILAQILQRLGFAPMQVYEKYRETFQWQAVEIVLDELPYGNFVEFEGGEAGLKTAVSHLNLNWSDRLVTNYLALMAQLKAKHNLPFNDLTFTNFADLPISIADVLH</sequence>
<evidence type="ECO:0000313" key="2">
    <source>
        <dbReference type="EMBL" id="VAW30634.1"/>
    </source>
</evidence>
<name>A0A3B0VFT1_9ZZZZ</name>
<dbReference type="AlphaFoldDB" id="A0A3B0VFT1"/>
<proteinExistence type="predicted"/>
<dbReference type="Gene3D" id="2.40.320.10">
    <property type="entry name" value="Hypothetical Protein Pfu-838710-001"/>
    <property type="match status" value="1"/>
</dbReference>
<dbReference type="InterPro" id="IPR008173">
    <property type="entry name" value="Adenylyl_cyclase_CyaB"/>
</dbReference>
<evidence type="ECO:0000259" key="1">
    <source>
        <dbReference type="PROSITE" id="PS51707"/>
    </source>
</evidence>
<dbReference type="CDD" id="cd07890">
    <property type="entry name" value="CYTH-like_AC_IV-like"/>
    <property type="match status" value="1"/>
</dbReference>
<dbReference type="PANTHER" id="PTHR21028:SF2">
    <property type="entry name" value="CYTH DOMAIN-CONTAINING PROTEIN"/>
    <property type="match status" value="1"/>
</dbReference>
<accession>A0A3B0VFT1</accession>
<dbReference type="InterPro" id="IPR023577">
    <property type="entry name" value="CYTH_domain"/>
</dbReference>
<dbReference type="Pfam" id="PF01928">
    <property type="entry name" value="CYTH"/>
    <property type="match status" value="1"/>
</dbReference>
<dbReference type="InterPro" id="IPR033469">
    <property type="entry name" value="CYTH-like_dom_sf"/>
</dbReference>
<dbReference type="SUPFAM" id="SSF55154">
    <property type="entry name" value="CYTH-like phosphatases"/>
    <property type="match status" value="1"/>
</dbReference>
<organism evidence="2">
    <name type="scientific">hydrothermal vent metagenome</name>
    <dbReference type="NCBI Taxonomy" id="652676"/>
    <lineage>
        <taxon>unclassified sequences</taxon>
        <taxon>metagenomes</taxon>
        <taxon>ecological metagenomes</taxon>
    </lineage>
</organism>
<reference evidence="2" key="1">
    <citation type="submission" date="2018-06" db="EMBL/GenBank/DDBJ databases">
        <authorList>
            <person name="Zhirakovskaya E."/>
        </authorList>
    </citation>
    <scope>NUCLEOTIDE SEQUENCE</scope>
</reference>
<dbReference type="PROSITE" id="PS51707">
    <property type="entry name" value="CYTH"/>
    <property type="match status" value="1"/>
</dbReference>
<dbReference type="PANTHER" id="PTHR21028">
    <property type="entry name" value="SI:CH211-156B7.4"/>
    <property type="match status" value="1"/>
</dbReference>